<gene>
    <name evidence="1" type="ORF">TRIUR3_14052</name>
</gene>
<reference evidence="1" key="1">
    <citation type="journal article" date="2013" name="Nature">
        <title>Draft genome of the wheat A-genome progenitor Triticum urartu.</title>
        <authorList>
            <person name="Ling H.Q."/>
            <person name="Zhao S."/>
            <person name="Liu D."/>
            <person name="Wang J."/>
            <person name="Sun H."/>
            <person name="Zhang C."/>
            <person name="Fan H."/>
            <person name="Li D."/>
            <person name="Dong L."/>
            <person name="Tao Y."/>
            <person name="Gao C."/>
            <person name="Wu H."/>
            <person name="Li Y."/>
            <person name="Cui Y."/>
            <person name="Guo X."/>
            <person name="Zheng S."/>
            <person name="Wang B."/>
            <person name="Yu K."/>
            <person name="Liang Q."/>
            <person name="Yang W."/>
            <person name="Lou X."/>
            <person name="Chen J."/>
            <person name="Feng M."/>
            <person name="Jian J."/>
            <person name="Zhang X."/>
            <person name="Luo G."/>
            <person name="Jiang Y."/>
            <person name="Liu J."/>
            <person name="Wang Z."/>
            <person name="Sha Y."/>
            <person name="Zhang B."/>
            <person name="Wu H."/>
            <person name="Tang D."/>
            <person name="Shen Q."/>
            <person name="Xue P."/>
            <person name="Zou S."/>
            <person name="Wang X."/>
            <person name="Liu X."/>
            <person name="Wang F."/>
            <person name="Yang Y."/>
            <person name="An X."/>
            <person name="Dong Z."/>
            <person name="Zhang K."/>
            <person name="Zhang X."/>
            <person name="Luo M.C."/>
            <person name="Dvorak J."/>
            <person name="Tong Y."/>
            <person name="Wang J."/>
            <person name="Yang H."/>
            <person name="Li Z."/>
            <person name="Wang D."/>
            <person name="Zhang A."/>
            <person name="Wang J."/>
        </authorList>
    </citation>
    <scope>NUCLEOTIDE SEQUENCE</scope>
</reference>
<accession>M8AQY5</accession>
<dbReference type="AlphaFoldDB" id="M8AQY5"/>
<dbReference type="EMBL" id="KD069213">
    <property type="protein sequence ID" value="EMS63429.1"/>
    <property type="molecule type" value="Genomic_DNA"/>
</dbReference>
<organism evidence="1">
    <name type="scientific">Triticum urartu</name>
    <name type="common">Red wild einkorn</name>
    <name type="synonym">Crithodium urartu</name>
    <dbReference type="NCBI Taxonomy" id="4572"/>
    <lineage>
        <taxon>Eukaryota</taxon>
        <taxon>Viridiplantae</taxon>
        <taxon>Streptophyta</taxon>
        <taxon>Embryophyta</taxon>
        <taxon>Tracheophyta</taxon>
        <taxon>Spermatophyta</taxon>
        <taxon>Magnoliopsida</taxon>
        <taxon>Liliopsida</taxon>
        <taxon>Poales</taxon>
        <taxon>Poaceae</taxon>
        <taxon>BOP clade</taxon>
        <taxon>Pooideae</taxon>
        <taxon>Triticodae</taxon>
        <taxon>Triticeae</taxon>
        <taxon>Triticinae</taxon>
        <taxon>Triticum</taxon>
    </lineage>
</organism>
<protein>
    <submittedName>
        <fullName evidence="1">Uncharacterized protein</fullName>
    </submittedName>
</protein>
<name>M8AQY5_TRIUA</name>
<proteinExistence type="predicted"/>
<sequence length="143" mass="16124">MRKDKARTAQVRVNGYEHHNPLRWDCHILCSYSNCLPGTSIPMYVLPSDLDWGATEMRKDKARTAQVRVNGYEHHNPLRGRWLIRIPNSQTSILRCSRYGSSPPSSTNKFFGSCSMGGEECRADEHVKGADGHDEAVNCHTGH</sequence>
<evidence type="ECO:0000313" key="1">
    <source>
        <dbReference type="EMBL" id="EMS63429.1"/>
    </source>
</evidence>